<dbReference type="CDD" id="cd10280">
    <property type="entry name" value="PQQ_mGDH"/>
    <property type="match status" value="1"/>
</dbReference>
<evidence type="ECO:0000256" key="9">
    <source>
        <dbReference type="SAM" id="SignalP"/>
    </source>
</evidence>
<dbReference type="InterPro" id="IPR018391">
    <property type="entry name" value="PQQ_b-propeller_rpt"/>
</dbReference>
<feature type="chain" id="PRO_5046203360" evidence="9">
    <location>
        <begin position="25"/>
        <end position="805"/>
    </location>
</feature>
<dbReference type="Pfam" id="PF01011">
    <property type="entry name" value="PQQ"/>
    <property type="match status" value="2"/>
</dbReference>
<evidence type="ECO:0000256" key="5">
    <source>
        <dbReference type="ARBA" id="ARBA00022729"/>
    </source>
</evidence>
<dbReference type="Proteomes" id="UP001596091">
    <property type="component" value="Unassembled WGS sequence"/>
</dbReference>
<dbReference type="SUPFAM" id="SSF46626">
    <property type="entry name" value="Cytochrome c"/>
    <property type="match status" value="2"/>
</dbReference>
<dbReference type="RefSeq" id="WP_263337761.1">
    <property type="nucleotide sequence ID" value="NZ_JAGSYH010000004.1"/>
</dbReference>
<keyword evidence="6" id="KW-0560">Oxidoreductase</keyword>
<dbReference type="InterPro" id="IPR036909">
    <property type="entry name" value="Cyt_c-like_dom_sf"/>
</dbReference>
<dbReference type="SMART" id="SM00564">
    <property type="entry name" value="PQQ"/>
    <property type="match status" value="5"/>
</dbReference>
<dbReference type="Gene3D" id="2.140.10.10">
    <property type="entry name" value="Quinoprotein alcohol dehydrogenase-like superfamily"/>
    <property type="match status" value="2"/>
</dbReference>
<keyword evidence="4 8" id="KW-0479">Metal-binding</keyword>
<dbReference type="InterPro" id="IPR009056">
    <property type="entry name" value="Cyt_c-like_dom"/>
</dbReference>
<dbReference type="InterPro" id="IPR002372">
    <property type="entry name" value="PQQ_rpt_dom"/>
</dbReference>
<keyword evidence="7 8" id="KW-0408">Iron</keyword>
<dbReference type="PANTHER" id="PTHR32303:SF4">
    <property type="entry name" value="QUINOPROTEIN GLUCOSE DEHYDROGENASE"/>
    <property type="match status" value="1"/>
</dbReference>
<evidence type="ECO:0000256" key="6">
    <source>
        <dbReference type="ARBA" id="ARBA00023002"/>
    </source>
</evidence>
<dbReference type="Pfam" id="PF13442">
    <property type="entry name" value="Cytochrome_CBB3"/>
    <property type="match status" value="2"/>
</dbReference>
<evidence type="ECO:0000256" key="4">
    <source>
        <dbReference type="ARBA" id="ARBA00022723"/>
    </source>
</evidence>
<organism evidence="11 12">
    <name type="scientific">Acidicapsa dinghuensis</name>
    <dbReference type="NCBI Taxonomy" id="2218256"/>
    <lineage>
        <taxon>Bacteria</taxon>
        <taxon>Pseudomonadati</taxon>
        <taxon>Acidobacteriota</taxon>
        <taxon>Terriglobia</taxon>
        <taxon>Terriglobales</taxon>
        <taxon>Acidobacteriaceae</taxon>
        <taxon>Acidicapsa</taxon>
    </lineage>
</organism>
<dbReference type="InterPro" id="IPR017511">
    <property type="entry name" value="PQQ_mDH"/>
</dbReference>
<evidence type="ECO:0000256" key="3">
    <source>
        <dbReference type="ARBA" id="ARBA00022617"/>
    </source>
</evidence>
<feature type="signal peptide" evidence="9">
    <location>
        <begin position="1"/>
        <end position="24"/>
    </location>
</feature>
<dbReference type="PANTHER" id="PTHR32303">
    <property type="entry name" value="QUINOPROTEIN ALCOHOL DEHYDROGENASE (CYTOCHROME C)"/>
    <property type="match status" value="1"/>
</dbReference>
<dbReference type="Gene3D" id="1.10.760.10">
    <property type="entry name" value="Cytochrome c-like domain"/>
    <property type="match status" value="2"/>
</dbReference>
<gene>
    <name evidence="11" type="ORF">ACFPT7_06420</name>
</gene>
<evidence type="ECO:0000256" key="1">
    <source>
        <dbReference type="ARBA" id="ARBA00001931"/>
    </source>
</evidence>
<keyword evidence="5 9" id="KW-0732">Signal</keyword>
<protein>
    <submittedName>
        <fullName evidence="11">C-type cytochrome</fullName>
    </submittedName>
</protein>
<comment type="similarity">
    <text evidence="2">Belongs to the bacterial PQQ dehydrogenase family.</text>
</comment>
<dbReference type="InterPro" id="IPR011047">
    <property type="entry name" value="Quinoprotein_ADH-like_sf"/>
</dbReference>
<feature type="domain" description="Cytochrome c" evidence="10">
    <location>
        <begin position="472"/>
        <end position="548"/>
    </location>
</feature>
<accession>A0ABW1ECA7</accession>
<proteinExistence type="inferred from homology"/>
<keyword evidence="3 8" id="KW-0349">Heme</keyword>
<evidence type="ECO:0000256" key="2">
    <source>
        <dbReference type="ARBA" id="ARBA00008156"/>
    </source>
</evidence>
<dbReference type="EMBL" id="JBHSPH010000002">
    <property type="protein sequence ID" value="MFC5861921.1"/>
    <property type="molecule type" value="Genomic_DNA"/>
</dbReference>
<evidence type="ECO:0000259" key="10">
    <source>
        <dbReference type="PROSITE" id="PS51007"/>
    </source>
</evidence>
<evidence type="ECO:0000256" key="8">
    <source>
        <dbReference type="PROSITE-ProRule" id="PRU00433"/>
    </source>
</evidence>
<evidence type="ECO:0000313" key="11">
    <source>
        <dbReference type="EMBL" id="MFC5861921.1"/>
    </source>
</evidence>
<dbReference type="PROSITE" id="PS51007">
    <property type="entry name" value="CYTC"/>
    <property type="match status" value="2"/>
</dbReference>
<comment type="caution">
    <text evidence="11">The sequence shown here is derived from an EMBL/GenBank/DDBJ whole genome shotgun (WGS) entry which is preliminary data.</text>
</comment>
<sequence length="805" mass="87659">MNLNCVRPLLVLLPALLFTADGFAPLPAVHAVQSHSPSDWPVYGGQLEGDHYSPLTQINQRNVTKLKVAWTFDTHETGGLQTTPLIIGRVLYGITPSQKIFALDAVTGKQLWQFDSGVKGTQPGRGLTWWSQGTESRLFVGVMNFLYCLDPATGNPIASFGENGRIDLRKNLRGDYTKQSIVLTSPGIIYKDLIIVGGRNPETHPAPPGDVRAFDVHTGALRWAFHTIPHPGEYGYETWPKDAWLTAGAANNWAGMSLDPERGILYVPTGSAVDDFYGADRVGNDLFANTLLALDASTGKRLWHFQDVHHDMWDRDFPSRPALVTINHDGKQVDTIAQTTKQGYLYLFNRVTGQPLFPIEELPYPPSTVPGEVASPTQPKPTLPAPYARQRLTEDMLTNRTPEAHKYALDQFRTFRSNGQFIPLAVGQQTVVFPGFDGGAEWGGPAVDVKRGILYVNANEMAWTGGLIENTDEGGPGKHTYDTLCSVCHGDRRQGSPPAFPSLIDVNKRLSDNDIINTIHQGKGRMPSFPMIDDAHIVTLLDYLKSGDANQSSKQEMSASTNQSPQTNAVGAKSYAAHCAVCHGSDMQGIAPSFPSLRGVGARKTSAEVAALIHHGKPPMPAFPTLDGEELKALLQYLGISSEPATATNAEENPLRYRFTGYRKFLDQDGYPAIAPPWGTLSAIDLNTGKYLWQIPLGEYPGLAYPDLAAKGMTSTGSENYGGPIITASNLLFIGATCYDRKFRAFDSRTGHLLWETTLPYSATATPATYEIDGKQYVVIAAGGGRDPKVPSGGEYIAFALPDTK</sequence>
<comment type="cofactor">
    <cofactor evidence="1">
        <name>pyrroloquinoline quinone</name>
        <dbReference type="ChEBI" id="CHEBI:58442"/>
    </cofactor>
</comment>
<feature type="domain" description="Cytochrome c" evidence="10">
    <location>
        <begin position="566"/>
        <end position="642"/>
    </location>
</feature>
<keyword evidence="12" id="KW-1185">Reference proteome</keyword>
<evidence type="ECO:0000313" key="12">
    <source>
        <dbReference type="Proteomes" id="UP001596091"/>
    </source>
</evidence>
<reference evidence="12" key="1">
    <citation type="journal article" date="2019" name="Int. J. Syst. Evol. Microbiol.">
        <title>The Global Catalogue of Microorganisms (GCM) 10K type strain sequencing project: providing services to taxonomists for standard genome sequencing and annotation.</title>
        <authorList>
            <consortium name="The Broad Institute Genomics Platform"/>
            <consortium name="The Broad Institute Genome Sequencing Center for Infectious Disease"/>
            <person name="Wu L."/>
            <person name="Ma J."/>
        </authorList>
    </citation>
    <scope>NUCLEOTIDE SEQUENCE [LARGE SCALE GENOMIC DNA]</scope>
    <source>
        <strain evidence="12">JCM 4087</strain>
    </source>
</reference>
<dbReference type="SUPFAM" id="SSF50998">
    <property type="entry name" value="Quinoprotein alcohol dehydrogenase-like"/>
    <property type="match status" value="1"/>
</dbReference>
<name>A0ABW1ECA7_9BACT</name>
<evidence type="ECO:0000256" key="7">
    <source>
        <dbReference type="ARBA" id="ARBA00023004"/>
    </source>
</evidence>